<keyword evidence="2" id="KW-1185">Reference proteome</keyword>
<dbReference type="Proteomes" id="UP000036959">
    <property type="component" value="Unassembled WGS sequence"/>
</dbReference>
<evidence type="ECO:0000313" key="2">
    <source>
        <dbReference type="Proteomes" id="UP000036959"/>
    </source>
</evidence>
<dbReference type="OrthoDB" id="9009585at2"/>
<evidence type="ECO:0000313" key="1">
    <source>
        <dbReference type="EMBL" id="KND59958.1"/>
    </source>
</evidence>
<dbReference type="EMBL" id="LFJJ01000089">
    <property type="protein sequence ID" value="KND59958.1"/>
    <property type="molecule type" value="Genomic_DNA"/>
</dbReference>
<dbReference type="RefSeq" id="WP_050454173.1">
    <property type="nucleotide sequence ID" value="NZ_LFJJ01000089.1"/>
</dbReference>
<comment type="caution">
    <text evidence="1">The sequence shown here is derived from an EMBL/GenBank/DDBJ whole genome shotgun (WGS) entry which is preliminary data.</text>
</comment>
<protein>
    <submittedName>
        <fullName evidence="1">Uncharacterized protein</fullName>
    </submittedName>
</protein>
<sequence>MNKIAHAKAAPSQPLKRTSRDAEAELLHLESILTYLAGAHADARPLASGFTSEYWQARVGALESGHMLLAAQRVRLVALKAMADSLSAPSVVAVTDIRQFAA</sequence>
<name>A0A0L0MC85_9BURK</name>
<gene>
    <name evidence="1" type="ORF">BVER_04716c</name>
</gene>
<dbReference type="AlphaFoldDB" id="A0A0L0MC85"/>
<organism evidence="1 2">
    <name type="scientific">Candidatus Burkholderia verschuerenii</name>
    <dbReference type="NCBI Taxonomy" id="242163"/>
    <lineage>
        <taxon>Bacteria</taxon>
        <taxon>Pseudomonadati</taxon>
        <taxon>Pseudomonadota</taxon>
        <taxon>Betaproteobacteria</taxon>
        <taxon>Burkholderiales</taxon>
        <taxon>Burkholderiaceae</taxon>
        <taxon>Burkholderia</taxon>
    </lineage>
</organism>
<accession>A0A0L0MC85</accession>
<proteinExistence type="predicted"/>
<dbReference type="PATRIC" id="fig|242163.4.peg.6937"/>
<reference evidence="2" key="1">
    <citation type="submission" date="2015-06" db="EMBL/GenBank/DDBJ databases">
        <title>Comparative genomics of Burkholderia leaf nodule symbionts.</title>
        <authorList>
            <person name="Carlier A."/>
            <person name="Eberl L."/>
            <person name="Pinto-Carbo M."/>
        </authorList>
    </citation>
    <scope>NUCLEOTIDE SEQUENCE [LARGE SCALE GENOMIC DNA]</scope>
    <source>
        <strain evidence="2">UZHbot4</strain>
    </source>
</reference>